<name>A0A6N6NN34_9ACTN</name>
<dbReference type="Proteomes" id="UP000468668">
    <property type="component" value="Unassembled WGS sequence"/>
</dbReference>
<dbReference type="GeneID" id="98657696"/>
<dbReference type="GO" id="GO:0008967">
    <property type="term" value="F:phosphoglycolate phosphatase activity"/>
    <property type="evidence" value="ECO:0007669"/>
    <property type="project" value="TreeGrafter"/>
</dbReference>
<dbReference type="NCBIfam" id="TIGR01509">
    <property type="entry name" value="HAD-SF-IA-v3"/>
    <property type="match status" value="1"/>
</dbReference>
<dbReference type="InterPro" id="IPR050155">
    <property type="entry name" value="HAD-like_hydrolase_sf"/>
</dbReference>
<dbReference type="SFLD" id="SFLDS00003">
    <property type="entry name" value="Haloacid_Dehalogenase"/>
    <property type="match status" value="1"/>
</dbReference>
<dbReference type="InterPro" id="IPR041492">
    <property type="entry name" value="HAD_2"/>
</dbReference>
<dbReference type="GO" id="GO:0005829">
    <property type="term" value="C:cytosol"/>
    <property type="evidence" value="ECO:0007669"/>
    <property type="project" value="TreeGrafter"/>
</dbReference>
<gene>
    <name evidence="1" type="ORF">F8C90_04650</name>
</gene>
<dbReference type="OrthoDB" id="9797743at2"/>
<dbReference type="NCBIfam" id="TIGR01549">
    <property type="entry name" value="HAD-SF-IA-v1"/>
    <property type="match status" value="1"/>
</dbReference>
<dbReference type="AlphaFoldDB" id="A0A6N6NN34"/>
<dbReference type="SFLD" id="SFLDG01129">
    <property type="entry name" value="C1.5:_HAD__Beta-PGM__Phosphata"/>
    <property type="match status" value="1"/>
</dbReference>
<dbReference type="InterPro" id="IPR006439">
    <property type="entry name" value="HAD-SF_hydro_IA"/>
</dbReference>
<dbReference type="GO" id="GO:0006281">
    <property type="term" value="P:DNA repair"/>
    <property type="evidence" value="ECO:0007669"/>
    <property type="project" value="TreeGrafter"/>
</dbReference>
<proteinExistence type="predicted"/>
<dbReference type="SFLD" id="SFLDG01135">
    <property type="entry name" value="C1.5.6:_HAD__Beta-PGM__Phospha"/>
    <property type="match status" value="1"/>
</dbReference>
<dbReference type="InterPro" id="IPR023214">
    <property type="entry name" value="HAD_sf"/>
</dbReference>
<dbReference type="Pfam" id="PF13419">
    <property type="entry name" value="HAD_2"/>
    <property type="match status" value="1"/>
</dbReference>
<dbReference type="SUPFAM" id="SSF56784">
    <property type="entry name" value="HAD-like"/>
    <property type="match status" value="1"/>
</dbReference>
<keyword evidence="1" id="KW-0378">Hydrolase</keyword>
<dbReference type="PANTHER" id="PTHR43434:SF24">
    <property type="entry name" value="HYDROLASE-RELATED"/>
    <property type="match status" value="1"/>
</dbReference>
<dbReference type="InterPro" id="IPR023198">
    <property type="entry name" value="PGP-like_dom2"/>
</dbReference>
<dbReference type="EMBL" id="WAJR01000008">
    <property type="protein sequence ID" value="KAB1640877.1"/>
    <property type="molecule type" value="Genomic_DNA"/>
</dbReference>
<organism evidence="1 2">
    <name type="scientific">Ellagibacter isourolithinifaciens</name>
    <dbReference type="NCBI Taxonomy" id="2137581"/>
    <lineage>
        <taxon>Bacteria</taxon>
        <taxon>Bacillati</taxon>
        <taxon>Actinomycetota</taxon>
        <taxon>Coriobacteriia</taxon>
        <taxon>Eggerthellales</taxon>
        <taxon>Eggerthellaceae</taxon>
        <taxon>Ellagibacter</taxon>
    </lineage>
</organism>
<dbReference type="Gene3D" id="3.40.50.1000">
    <property type="entry name" value="HAD superfamily/HAD-like"/>
    <property type="match status" value="1"/>
</dbReference>
<comment type="caution">
    <text evidence="1">The sequence shown here is derived from an EMBL/GenBank/DDBJ whole genome shotgun (WGS) entry which is preliminary data.</text>
</comment>
<reference evidence="1 2" key="1">
    <citation type="submission" date="2019-09" db="EMBL/GenBank/DDBJ databases">
        <title>Whole genome shotgun sequencing (WGS) of Ellagibacter isourolithinifaciens DSM 104140(T) and Adlercreutzia muris DSM 29508(T).</title>
        <authorList>
            <person name="Stoll D.A."/>
            <person name="Danylec N."/>
            <person name="Huch M."/>
        </authorList>
    </citation>
    <scope>NUCLEOTIDE SEQUENCE [LARGE SCALE GENOMIC DNA]</scope>
    <source>
        <strain evidence="1 2">DSM 104140</strain>
    </source>
</reference>
<sequence length="218" mass="23691">MASSVKAVLFDLDGTLVDTEALILASFRYATKTVLGRDIPDEELRAKIGQPLTVQMWDWADGSQEVHDRLFDTYLEHNDRVHSQLIRSFPDTTVVLGKLTAAGLPLGIVTSKRSGNARRAMESTGIEGYFDFLVAPDTFPAHKPDPAPVLHGCELFGVSPDGCIYIGDSPYDLQAGRDAGCVTVAALWGMFAREELLAEHPDYAITSLSELVPIAVGK</sequence>
<dbReference type="RefSeq" id="WP_158049296.1">
    <property type="nucleotide sequence ID" value="NZ_DBEZKV010000125.1"/>
</dbReference>
<protein>
    <submittedName>
        <fullName evidence="1">HAD-IA family hydrolase</fullName>
    </submittedName>
</protein>
<dbReference type="Gene3D" id="1.10.150.240">
    <property type="entry name" value="Putative phosphatase, domain 2"/>
    <property type="match status" value="1"/>
</dbReference>
<evidence type="ECO:0000313" key="2">
    <source>
        <dbReference type="Proteomes" id="UP000468668"/>
    </source>
</evidence>
<dbReference type="PANTHER" id="PTHR43434">
    <property type="entry name" value="PHOSPHOGLYCOLATE PHOSPHATASE"/>
    <property type="match status" value="1"/>
</dbReference>
<dbReference type="PRINTS" id="PR00413">
    <property type="entry name" value="HADHALOGNASE"/>
</dbReference>
<dbReference type="InterPro" id="IPR036412">
    <property type="entry name" value="HAD-like_sf"/>
</dbReference>
<evidence type="ECO:0000313" key="1">
    <source>
        <dbReference type="EMBL" id="KAB1640877.1"/>
    </source>
</evidence>
<keyword evidence="2" id="KW-1185">Reference proteome</keyword>
<accession>A0A6N6NN34</accession>